<name>A0A1Q9DJ12_SYMMI</name>
<dbReference type="EMBL" id="LSRX01000515">
    <property type="protein sequence ID" value="OLP95153.1"/>
    <property type="molecule type" value="Genomic_DNA"/>
</dbReference>
<organism evidence="1 2">
    <name type="scientific">Symbiodinium microadriaticum</name>
    <name type="common">Dinoflagellate</name>
    <name type="synonym">Zooxanthella microadriatica</name>
    <dbReference type="NCBI Taxonomy" id="2951"/>
    <lineage>
        <taxon>Eukaryota</taxon>
        <taxon>Sar</taxon>
        <taxon>Alveolata</taxon>
        <taxon>Dinophyceae</taxon>
        <taxon>Suessiales</taxon>
        <taxon>Symbiodiniaceae</taxon>
        <taxon>Symbiodinium</taxon>
    </lineage>
</organism>
<proteinExistence type="predicted"/>
<evidence type="ECO:0000313" key="1">
    <source>
        <dbReference type="EMBL" id="OLP95153.1"/>
    </source>
</evidence>
<reference evidence="1 2" key="1">
    <citation type="submission" date="2016-02" db="EMBL/GenBank/DDBJ databases">
        <title>Genome analysis of coral dinoflagellate symbionts highlights evolutionary adaptations to a symbiotic lifestyle.</title>
        <authorList>
            <person name="Aranda M."/>
            <person name="Li Y."/>
            <person name="Liew Y.J."/>
            <person name="Baumgarten S."/>
            <person name="Simakov O."/>
            <person name="Wilson M."/>
            <person name="Piel J."/>
            <person name="Ashoor H."/>
            <person name="Bougouffa S."/>
            <person name="Bajic V.B."/>
            <person name="Ryu T."/>
            <person name="Ravasi T."/>
            <person name="Bayer T."/>
            <person name="Micklem G."/>
            <person name="Kim H."/>
            <person name="Bhak J."/>
            <person name="Lajeunesse T.C."/>
            <person name="Voolstra C.R."/>
        </authorList>
    </citation>
    <scope>NUCLEOTIDE SEQUENCE [LARGE SCALE GENOMIC DNA]</scope>
    <source>
        <strain evidence="1 2">CCMP2467</strain>
    </source>
</reference>
<dbReference type="AlphaFoldDB" id="A0A1Q9DJ12"/>
<protein>
    <submittedName>
        <fullName evidence="1">Uncharacterized protein</fullName>
    </submittedName>
</protein>
<evidence type="ECO:0000313" key="2">
    <source>
        <dbReference type="Proteomes" id="UP000186817"/>
    </source>
</evidence>
<keyword evidence="2" id="KW-1185">Reference proteome</keyword>
<dbReference type="OrthoDB" id="416390at2759"/>
<accession>A0A1Q9DJ12</accession>
<gene>
    <name evidence="1" type="ORF">AK812_SmicGene22750</name>
</gene>
<dbReference type="Proteomes" id="UP000186817">
    <property type="component" value="Unassembled WGS sequence"/>
</dbReference>
<comment type="caution">
    <text evidence="1">The sequence shown here is derived from an EMBL/GenBank/DDBJ whole genome shotgun (WGS) entry which is preliminary data.</text>
</comment>
<sequence length="159" mass="17820">MEPGRAEKAWEPKALVQRLYAGRVPKVIVLSLLLLLANEKMEWLALSAILRLKRSSLVFLAPDVAESNIMAIRTYTPQFGQTVAVVLPEMNSTPMRQPKAVPDDASMELLLGSQHYYEDDASKYWMEDASLDDVVSYLLRSQSIKLSEEIKVALGIARV</sequence>